<dbReference type="Pfam" id="PF00452">
    <property type="entry name" value="Bcl-2"/>
    <property type="match status" value="1"/>
</dbReference>
<dbReference type="GO" id="GO:0008053">
    <property type="term" value="P:mitochondrial fusion"/>
    <property type="evidence" value="ECO:0007669"/>
    <property type="project" value="TreeGrafter"/>
</dbReference>
<dbReference type="Ensembl" id="ENSANAT00000040055.1">
    <property type="protein sequence ID" value="ENSANAP00000022162.1"/>
    <property type="gene ID" value="ENSANAG00000028848.1"/>
</dbReference>
<sequence length="163" mass="17865">MFGFQVVIRLNLYCGAIPPGPRLLATGAKDTKPMGRSEAANSKALETLRGVGEGVPRNHEMALQGMLRNLDNKNEDNVKSFYGVTNWGRIVTLSSFGAFVAKHLKTINQESCIEPLAESIRYSRWDGFVEFFRVEDLEGGIRNGLLAFAGVAGVGTDLAYLIR</sequence>
<evidence type="ECO:0000259" key="6">
    <source>
        <dbReference type="SMART" id="SM00337"/>
    </source>
</evidence>
<evidence type="ECO:0000256" key="2">
    <source>
        <dbReference type="ARBA" id="ARBA00004496"/>
    </source>
</evidence>
<proteinExistence type="inferred from homology"/>
<reference evidence="7" key="2">
    <citation type="submission" date="2025-09" db="UniProtKB">
        <authorList>
            <consortium name="Ensembl"/>
        </authorList>
    </citation>
    <scope>IDENTIFICATION</scope>
</reference>
<dbReference type="PANTHER" id="PTHR11256">
    <property type="entry name" value="BCL-2 RELATED"/>
    <property type="match status" value="1"/>
</dbReference>
<evidence type="ECO:0000313" key="8">
    <source>
        <dbReference type="Proteomes" id="UP000233020"/>
    </source>
</evidence>
<dbReference type="SMART" id="SM00337">
    <property type="entry name" value="BCL"/>
    <property type="match status" value="1"/>
</dbReference>
<evidence type="ECO:0000256" key="1">
    <source>
        <dbReference type="ARBA" id="ARBA00004123"/>
    </source>
</evidence>
<dbReference type="InterPro" id="IPR046371">
    <property type="entry name" value="Bcl-2_BH1-3"/>
</dbReference>
<dbReference type="SUPFAM" id="SSF56854">
    <property type="entry name" value="Bcl-2 inhibitors of programmed cell death"/>
    <property type="match status" value="1"/>
</dbReference>
<dbReference type="InterPro" id="IPR036834">
    <property type="entry name" value="Bcl-2-like_sf"/>
</dbReference>
<keyword evidence="4" id="KW-0963">Cytoplasm</keyword>
<comment type="subcellular location">
    <subcellularLocation>
        <location evidence="2">Cytoplasm</location>
    </subcellularLocation>
    <subcellularLocation>
        <location evidence="1">Nucleus</location>
    </subcellularLocation>
</comment>
<dbReference type="GO" id="GO:0051400">
    <property type="term" value="F:BH domain binding"/>
    <property type="evidence" value="ECO:0007669"/>
    <property type="project" value="TreeGrafter"/>
</dbReference>
<dbReference type="STRING" id="37293.ENSANAP00000022162"/>
<feature type="domain" description="Bcl-2 Bcl-2 homology region 1-3" evidence="6">
    <location>
        <begin position="48"/>
        <end position="141"/>
    </location>
</feature>
<reference evidence="7" key="1">
    <citation type="submission" date="2025-08" db="UniProtKB">
        <authorList>
            <consortium name="Ensembl"/>
        </authorList>
    </citation>
    <scope>IDENTIFICATION</scope>
</reference>
<dbReference type="GO" id="GO:0005634">
    <property type="term" value="C:nucleus"/>
    <property type="evidence" value="ECO:0007669"/>
    <property type="project" value="UniProtKB-SubCell"/>
</dbReference>
<keyword evidence="5" id="KW-0539">Nucleus</keyword>
<dbReference type="GeneTree" id="ENSGT00940000167328"/>
<protein>
    <recommendedName>
        <fullName evidence="6">Bcl-2 Bcl-2 homology region 1-3 domain-containing protein</fullName>
    </recommendedName>
</protein>
<dbReference type="GO" id="GO:0008630">
    <property type="term" value="P:intrinsic apoptotic signaling pathway in response to DNA damage"/>
    <property type="evidence" value="ECO:0007669"/>
    <property type="project" value="TreeGrafter"/>
</dbReference>
<evidence type="ECO:0000313" key="7">
    <source>
        <dbReference type="Ensembl" id="ENSANAP00000022162.1"/>
    </source>
</evidence>
<dbReference type="GO" id="GO:0001836">
    <property type="term" value="P:release of cytochrome c from mitochondria"/>
    <property type="evidence" value="ECO:0007669"/>
    <property type="project" value="TreeGrafter"/>
</dbReference>
<dbReference type="PANTHER" id="PTHR11256:SF46">
    <property type="entry name" value="INDUCED MYELOID LEUKEMIA CELL DIFFERENTIATION PROTEIN MCL-1"/>
    <property type="match status" value="1"/>
</dbReference>
<evidence type="ECO:0000256" key="3">
    <source>
        <dbReference type="ARBA" id="ARBA00009458"/>
    </source>
</evidence>
<name>A0A2K5DMS4_AOTNA</name>
<evidence type="ECO:0000256" key="5">
    <source>
        <dbReference type="ARBA" id="ARBA00023242"/>
    </source>
</evidence>
<dbReference type="AlphaFoldDB" id="A0A2K5DMS4"/>
<accession>A0A2K5DMS4</accession>
<dbReference type="GO" id="GO:0005741">
    <property type="term" value="C:mitochondrial outer membrane"/>
    <property type="evidence" value="ECO:0007669"/>
    <property type="project" value="TreeGrafter"/>
</dbReference>
<keyword evidence="8" id="KW-1185">Reference proteome</keyword>
<dbReference type="GO" id="GO:0097192">
    <property type="term" value="P:extrinsic apoptotic signaling pathway in absence of ligand"/>
    <property type="evidence" value="ECO:0007669"/>
    <property type="project" value="TreeGrafter"/>
</dbReference>
<dbReference type="PRINTS" id="PR01866">
    <property type="entry name" value="APOPREGMCL1"/>
</dbReference>
<dbReference type="InterPro" id="IPR013281">
    <property type="entry name" value="Apop_reg_Mc1"/>
</dbReference>
<evidence type="ECO:0000256" key="4">
    <source>
        <dbReference type="ARBA" id="ARBA00022490"/>
    </source>
</evidence>
<organism evidence="7 8">
    <name type="scientific">Aotus nancymaae</name>
    <name type="common">Ma's night monkey</name>
    <dbReference type="NCBI Taxonomy" id="37293"/>
    <lineage>
        <taxon>Eukaryota</taxon>
        <taxon>Metazoa</taxon>
        <taxon>Chordata</taxon>
        <taxon>Craniata</taxon>
        <taxon>Vertebrata</taxon>
        <taxon>Euteleostomi</taxon>
        <taxon>Mammalia</taxon>
        <taxon>Eutheria</taxon>
        <taxon>Euarchontoglires</taxon>
        <taxon>Primates</taxon>
        <taxon>Haplorrhini</taxon>
        <taxon>Platyrrhini</taxon>
        <taxon>Aotidae</taxon>
        <taxon>Aotus</taxon>
    </lineage>
</organism>
<dbReference type="InterPro" id="IPR026298">
    <property type="entry name" value="Bcl-2_fam"/>
</dbReference>
<dbReference type="GO" id="GO:0015267">
    <property type="term" value="F:channel activity"/>
    <property type="evidence" value="ECO:0007669"/>
    <property type="project" value="TreeGrafter"/>
</dbReference>
<dbReference type="Gene3D" id="1.10.437.10">
    <property type="entry name" value="Blc2-like"/>
    <property type="match status" value="1"/>
</dbReference>
<dbReference type="GO" id="GO:0042981">
    <property type="term" value="P:regulation of apoptotic process"/>
    <property type="evidence" value="ECO:0007669"/>
    <property type="project" value="InterPro"/>
</dbReference>
<comment type="similarity">
    <text evidence="3">Belongs to the Bcl-2 family.</text>
</comment>
<dbReference type="Proteomes" id="UP000233020">
    <property type="component" value="Unplaced"/>
</dbReference>